<feature type="domain" description="Aconitase/3-isopropylmalate dehydratase large subunit alpha/beta/alpha" evidence="18">
    <location>
        <begin position="469"/>
        <end position="817"/>
    </location>
</feature>
<evidence type="ECO:0000256" key="16">
    <source>
        <dbReference type="ARBA" id="ARBA00023501"/>
    </source>
</evidence>
<comment type="pathway">
    <text evidence="3 17">Carbohydrate metabolism; tricarboxylic acid cycle; isocitrate from oxaloacetate: step 2/2.</text>
</comment>
<comment type="catalytic activity">
    <reaction evidence="1 17">
        <text>(2S,3R)-3-hydroxybutane-1,2,3-tricarboxylate = 2-methyl-cis-aconitate + H2O</text>
        <dbReference type="Rhea" id="RHEA:17941"/>
        <dbReference type="ChEBI" id="CHEBI:15377"/>
        <dbReference type="ChEBI" id="CHEBI:57429"/>
        <dbReference type="ChEBI" id="CHEBI:57872"/>
        <dbReference type="EC" id="4.2.1.99"/>
    </reaction>
</comment>
<evidence type="ECO:0000256" key="8">
    <source>
        <dbReference type="ARBA" id="ARBA00019379"/>
    </source>
</evidence>
<dbReference type="CDD" id="cd01576">
    <property type="entry name" value="AcnB_Swivel"/>
    <property type="match status" value="1"/>
</dbReference>
<evidence type="ECO:0000256" key="5">
    <source>
        <dbReference type="ARBA" id="ARBA00007185"/>
    </source>
</evidence>
<dbReference type="Gene3D" id="3.30.499.10">
    <property type="entry name" value="Aconitase, domain 3"/>
    <property type="match status" value="2"/>
</dbReference>
<dbReference type="EMBL" id="BAAFHN010000034">
    <property type="protein sequence ID" value="GAB0173380.1"/>
    <property type="molecule type" value="Genomic_DNA"/>
</dbReference>
<evidence type="ECO:0000256" key="2">
    <source>
        <dbReference type="ARBA" id="ARBA00001966"/>
    </source>
</evidence>
<proteinExistence type="inferred from homology"/>
<name>A0ABQ0D588_9HELI</name>
<dbReference type="InterPro" id="IPR050926">
    <property type="entry name" value="Aconitase/IPM_isomerase"/>
</dbReference>
<dbReference type="EC" id="4.2.1.99" evidence="7 17"/>
<evidence type="ECO:0000313" key="21">
    <source>
        <dbReference type="EMBL" id="GAB0173380.1"/>
    </source>
</evidence>
<dbReference type="PROSITE" id="PS01244">
    <property type="entry name" value="ACONITASE_2"/>
    <property type="match status" value="1"/>
</dbReference>
<evidence type="ECO:0000256" key="11">
    <source>
        <dbReference type="ARBA" id="ARBA00022723"/>
    </source>
</evidence>
<evidence type="ECO:0000259" key="20">
    <source>
        <dbReference type="Pfam" id="PF11791"/>
    </source>
</evidence>
<dbReference type="NCBIfam" id="TIGR00117">
    <property type="entry name" value="acnB"/>
    <property type="match status" value="1"/>
</dbReference>
<evidence type="ECO:0000256" key="13">
    <source>
        <dbReference type="ARBA" id="ARBA00023004"/>
    </source>
</evidence>
<protein>
    <recommendedName>
        <fullName evidence="8 17">Aconitate hydratase B</fullName>
        <ecNumber evidence="6 17">4.2.1.3</ecNumber>
        <ecNumber evidence="7 17">4.2.1.99</ecNumber>
    </recommendedName>
    <alternativeName>
        <fullName evidence="17">2-methylisocitrate dehydratase</fullName>
    </alternativeName>
</protein>
<dbReference type="Gene3D" id="3.40.1060.10">
    <property type="entry name" value="Aconitase, Domain 2"/>
    <property type="match status" value="1"/>
</dbReference>
<keyword evidence="12" id="KW-0694">RNA-binding</keyword>
<evidence type="ECO:0000256" key="4">
    <source>
        <dbReference type="ARBA" id="ARBA00005026"/>
    </source>
</evidence>
<reference evidence="21 22" key="1">
    <citation type="submission" date="2024-06" db="EMBL/GenBank/DDBJ databases">
        <title>Draft genome sequence of Helicobacter trogontum NHP16-4001.</title>
        <authorList>
            <person name="Rimbara E."/>
            <person name="Suzuki M."/>
        </authorList>
    </citation>
    <scope>NUCLEOTIDE SEQUENCE [LARGE SCALE GENOMIC DNA]</scope>
    <source>
        <strain evidence="21 22">NHP16-4001</strain>
    </source>
</reference>
<sequence length="857" mass="93223">MSMENFVKEYEKNVADRSKEGIPPLALTVTQTQQVIEILKSSNDTNKTFCKDLLVNRINPGVDDSAKLKAEFLGKIANGEEKCSVIDKIEAAKLLGTMLGGYNVPYLVKLVESNDNAVAKEAANALKNTLLVYDAFDTIANMSKSNALAKEIIESWANAEWFLSKPTLQEEIKLVVLKIDGETNTDDLSPASDAFTRSDIPLHAKAMLKSRVENYESRIENIKKIARDNNASVVYVGDVVGTGSSRKSACNSIVWHFGNEIPYVPNKKGGGFVIGSIIAPIFFATCEDSGCLPIIANVDSLKEGDVITLKPYSGEILKDSKVVSTFSLSPTTIIDEIRAGGRIPLIIGRGLTNKARKFLGLDESSVFAQAEKPQASTKGYTLAQKMVGIACGKNGVRPGEYCEPKATTVGSQDTTGAMTRDEVKELASLKFSADFVMQSFCHTAAYPKPADVSLQATLPDFMTSRGGVALRPKDGVIHSWLNRFCLPDTVGTGGDSHTRFPIGISFPAGSGLVAFAAVTGSMPLNMPESVLVRFKGKLNPGITLRDLVNAIPYYAIKQGLLTVPKQNKKNIFSGKILEIEGLEDIKVEQAFELSDASAERSAAACTIALNKEPIIEYLESNIALINAMIKDGYGDATTLRKRAEKMREWINNPVLLKADKDAEYAAIIEIDLNEIKDPILACPNDPDDVATLSEILADPKRPKNIDEVFIGSCMTNIGHFRAFGEIMKNEGQSVTRTWLVPPTKMDSKQLTEEGYFSLFGAAGARIEVPGCSLCMGNQARVKDNAVVFSTSTRNFDNRMGKGAQVYLGSAELGAVCAKLGRLPKLEEYLQIVPQKLGNNTSNVYKYLEFDKIKDFAL</sequence>
<dbReference type="InterPro" id="IPR015929">
    <property type="entry name" value="Aconitase_B_swivel"/>
</dbReference>
<dbReference type="InterPro" id="IPR015933">
    <property type="entry name" value="Aconitase_B_HEAT-like_dom"/>
</dbReference>
<evidence type="ECO:0000313" key="22">
    <source>
        <dbReference type="Proteomes" id="UP001562457"/>
    </source>
</evidence>
<dbReference type="Gene3D" id="1.25.40.310">
    <property type="entry name" value="Aconitate B, HEAT-like domain"/>
    <property type="match status" value="1"/>
</dbReference>
<keyword evidence="11" id="KW-0479">Metal-binding</keyword>
<accession>A0ABQ0D588</accession>
<comment type="cofactor">
    <cofactor evidence="2">
        <name>[4Fe-4S] cluster</name>
        <dbReference type="ChEBI" id="CHEBI:49883"/>
    </cofactor>
</comment>
<evidence type="ECO:0000256" key="3">
    <source>
        <dbReference type="ARBA" id="ARBA00004717"/>
    </source>
</evidence>
<keyword evidence="14" id="KW-0411">Iron-sulfur</keyword>
<dbReference type="InterPro" id="IPR015928">
    <property type="entry name" value="Aconitase/3IPM_dehydase_swvl"/>
</dbReference>
<evidence type="ECO:0000256" key="1">
    <source>
        <dbReference type="ARBA" id="ARBA00000118"/>
    </source>
</evidence>
<dbReference type="InterPro" id="IPR036008">
    <property type="entry name" value="Aconitase_4Fe-4S_dom"/>
</dbReference>
<dbReference type="InterPro" id="IPR015931">
    <property type="entry name" value="Acnase/IPM_dHydase_lsu_aba_1/3"/>
</dbReference>
<dbReference type="InterPro" id="IPR001030">
    <property type="entry name" value="Acoase/IPM_deHydtase_lsu_aba"/>
</dbReference>
<comment type="caution">
    <text evidence="21">The sequence shown here is derived from an EMBL/GenBank/DDBJ whole genome shotgun (WGS) entry which is preliminary data.</text>
</comment>
<feature type="domain" description="Aconitase B swivel" evidence="19">
    <location>
        <begin position="175"/>
        <end position="380"/>
    </location>
</feature>
<evidence type="ECO:0000256" key="12">
    <source>
        <dbReference type="ARBA" id="ARBA00022884"/>
    </source>
</evidence>
<dbReference type="SUPFAM" id="SSF74778">
    <property type="entry name" value="Aconitase B, N-terminal domain"/>
    <property type="match status" value="1"/>
</dbReference>
<keyword evidence="10 17" id="KW-0816">Tricarboxylic acid cycle</keyword>
<dbReference type="Gene3D" id="3.20.19.10">
    <property type="entry name" value="Aconitase, domain 4"/>
    <property type="match status" value="1"/>
</dbReference>
<keyword evidence="22" id="KW-1185">Reference proteome</keyword>
<evidence type="ECO:0000256" key="9">
    <source>
        <dbReference type="ARBA" id="ARBA00022485"/>
    </source>
</evidence>
<dbReference type="Pfam" id="PF00330">
    <property type="entry name" value="Aconitase"/>
    <property type="match status" value="1"/>
</dbReference>
<dbReference type="InterPro" id="IPR036288">
    <property type="entry name" value="Aconitase_B_HEAT-like_dom_sf"/>
</dbReference>
<organism evidence="21 22">
    <name type="scientific">Helicobacter trogontum</name>
    <dbReference type="NCBI Taxonomy" id="50960"/>
    <lineage>
        <taxon>Bacteria</taxon>
        <taxon>Pseudomonadati</taxon>
        <taxon>Campylobacterota</taxon>
        <taxon>Epsilonproteobacteria</taxon>
        <taxon>Campylobacterales</taxon>
        <taxon>Helicobacteraceae</taxon>
        <taxon>Helicobacter</taxon>
    </lineage>
</organism>
<evidence type="ECO:0000256" key="14">
    <source>
        <dbReference type="ARBA" id="ARBA00023014"/>
    </source>
</evidence>
<evidence type="ECO:0000256" key="15">
    <source>
        <dbReference type="ARBA" id="ARBA00023239"/>
    </source>
</evidence>
<comment type="similarity">
    <text evidence="5 17">Belongs to the aconitase/IPM isomerase family.</text>
</comment>
<feature type="domain" description="Aconitase B HEAT-like" evidence="20">
    <location>
        <begin position="9"/>
        <end position="162"/>
    </location>
</feature>
<evidence type="ECO:0000256" key="10">
    <source>
        <dbReference type="ARBA" id="ARBA00022532"/>
    </source>
</evidence>
<dbReference type="InterPro" id="IPR015932">
    <property type="entry name" value="Aconitase_dom2"/>
</dbReference>
<evidence type="ECO:0000256" key="17">
    <source>
        <dbReference type="PIRNR" id="PIRNR036687"/>
    </source>
</evidence>
<dbReference type="PANTHER" id="PTHR43160:SF4">
    <property type="entry name" value="ACONITATE HYDRATASE B"/>
    <property type="match status" value="1"/>
</dbReference>
<evidence type="ECO:0000256" key="7">
    <source>
        <dbReference type="ARBA" id="ARBA00013250"/>
    </source>
</evidence>
<comment type="pathway">
    <text evidence="4">Organic acid metabolism; propanoate degradation.</text>
</comment>
<dbReference type="Proteomes" id="UP001562457">
    <property type="component" value="Unassembled WGS sequence"/>
</dbReference>
<keyword evidence="15 17" id="KW-0456">Lyase</keyword>
<dbReference type="Pfam" id="PF11791">
    <property type="entry name" value="Aconitase_B_N"/>
    <property type="match status" value="1"/>
</dbReference>
<dbReference type="EC" id="4.2.1.3" evidence="6 17"/>
<dbReference type="InterPro" id="IPR004406">
    <property type="entry name" value="Aconitase_B"/>
</dbReference>
<gene>
    <name evidence="21" type="primary">acnB</name>
    <name evidence="21" type="ORF">NHP164001_13990</name>
</gene>
<dbReference type="SUPFAM" id="SSF52016">
    <property type="entry name" value="LeuD/IlvD-like"/>
    <property type="match status" value="1"/>
</dbReference>
<dbReference type="NCBIfam" id="NF006690">
    <property type="entry name" value="PRK09238.1"/>
    <property type="match status" value="1"/>
</dbReference>
<dbReference type="PANTHER" id="PTHR43160">
    <property type="entry name" value="ACONITATE HYDRATASE B"/>
    <property type="match status" value="1"/>
</dbReference>
<keyword evidence="13" id="KW-0408">Iron</keyword>
<dbReference type="InterPro" id="IPR018136">
    <property type="entry name" value="Aconitase_4Fe-4S_BS"/>
</dbReference>
<keyword evidence="9" id="KW-0004">4Fe-4S</keyword>
<dbReference type="Pfam" id="PF06434">
    <property type="entry name" value="Aconitase_2_N"/>
    <property type="match status" value="1"/>
</dbReference>
<evidence type="ECO:0000259" key="18">
    <source>
        <dbReference type="Pfam" id="PF00330"/>
    </source>
</evidence>
<dbReference type="PIRSF" id="PIRSF036687">
    <property type="entry name" value="AcnB"/>
    <property type="match status" value="1"/>
</dbReference>
<evidence type="ECO:0000256" key="6">
    <source>
        <dbReference type="ARBA" id="ARBA00012926"/>
    </source>
</evidence>
<dbReference type="SUPFAM" id="SSF53732">
    <property type="entry name" value="Aconitase iron-sulfur domain"/>
    <property type="match status" value="1"/>
</dbReference>
<evidence type="ECO:0000259" key="19">
    <source>
        <dbReference type="Pfam" id="PF06434"/>
    </source>
</evidence>
<dbReference type="CDD" id="cd01581">
    <property type="entry name" value="AcnB"/>
    <property type="match status" value="1"/>
</dbReference>
<comment type="catalytic activity">
    <reaction evidence="16 17">
        <text>citrate = D-threo-isocitrate</text>
        <dbReference type="Rhea" id="RHEA:10336"/>
        <dbReference type="ChEBI" id="CHEBI:15562"/>
        <dbReference type="ChEBI" id="CHEBI:16947"/>
        <dbReference type="EC" id="4.2.1.3"/>
    </reaction>
</comment>